<feature type="chain" id="PRO_5043909135" description="Lysosome-associated membrane glycoprotein 5" evidence="22">
    <location>
        <begin position="23"/>
        <end position="320"/>
    </location>
</feature>
<feature type="compositionally biased region" description="Pro residues" evidence="21">
    <location>
        <begin position="97"/>
        <end position="111"/>
    </location>
</feature>
<keyword evidence="8" id="KW-0967">Endosome</keyword>
<organism evidence="24 25">
    <name type="scientific">Leptosia nina</name>
    <dbReference type="NCBI Taxonomy" id="320188"/>
    <lineage>
        <taxon>Eukaryota</taxon>
        <taxon>Metazoa</taxon>
        <taxon>Ecdysozoa</taxon>
        <taxon>Arthropoda</taxon>
        <taxon>Hexapoda</taxon>
        <taxon>Insecta</taxon>
        <taxon>Pterygota</taxon>
        <taxon>Neoptera</taxon>
        <taxon>Endopterygota</taxon>
        <taxon>Lepidoptera</taxon>
        <taxon>Glossata</taxon>
        <taxon>Ditrysia</taxon>
        <taxon>Papilionoidea</taxon>
        <taxon>Pieridae</taxon>
        <taxon>Pierinae</taxon>
        <taxon>Leptosia</taxon>
    </lineage>
</organism>
<dbReference type="GO" id="GO:0005765">
    <property type="term" value="C:lysosomal membrane"/>
    <property type="evidence" value="ECO:0007669"/>
    <property type="project" value="TreeGrafter"/>
</dbReference>
<evidence type="ECO:0000256" key="4">
    <source>
        <dbReference type="ARBA" id="ARBA00004279"/>
    </source>
</evidence>
<feature type="region of interest" description="Disordered" evidence="21">
    <location>
        <begin position="49"/>
        <end position="114"/>
    </location>
</feature>
<comment type="subcellular location">
    <subcellularLocation>
        <location evidence="4">Cell projection</location>
        <location evidence="4">Dendrite</location>
    </subcellularLocation>
    <subcellularLocation>
        <location evidence="17">Cell projection</location>
        <location evidence="17">Growth cone membrane</location>
        <topology evidence="17">Single-pass type I membrane protein</topology>
    </subcellularLocation>
    <subcellularLocation>
        <location evidence="15">Cytoplasmic vesicle</location>
        <location evidence="15">Secretory vesicle</location>
        <location evidence="15">Synaptic vesicle membrane</location>
        <topology evidence="15">Single-pass type I membrane protein</topology>
    </subcellularLocation>
    <subcellularLocation>
        <location evidence="2">Early endosome membrane</location>
        <topology evidence="2">Single-pass type I membrane protein</topology>
    </subcellularLocation>
    <subcellularLocation>
        <location evidence="1">Endoplasmic reticulum-Golgi intermediate compartment membrane</location>
        <topology evidence="1">Single-pass type I membrane protein</topology>
    </subcellularLocation>
    <subcellularLocation>
        <location evidence="20">Membrane</location>
        <topology evidence="20">Single-pass type I membrane protein</topology>
    </subcellularLocation>
    <subcellularLocation>
        <location evidence="3">Recycling endosome</location>
    </subcellularLocation>
</comment>
<keyword evidence="14" id="KW-0968">Cytoplasmic vesicle</keyword>
<dbReference type="Pfam" id="PF01299">
    <property type="entry name" value="Lamp2-like_luminal"/>
    <property type="match status" value="1"/>
</dbReference>
<comment type="caution">
    <text evidence="20">Lacks conserved residue(s) required for the propagation of feature annotation.</text>
</comment>
<keyword evidence="7 22" id="KW-0732">Signal</keyword>
<evidence type="ECO:0000256" key="18">
    <source>
        <dbReference type="ARBA" id="ARBA00074379"/>
    </source>
</evidence>
<dbReference type="PANTHER" id="PTHR11506:SF35">
    <property type="entry name" value="LYSOSOME-ASSOCIATED MEMBRANE GLYCOPROTEIN 5"/>
    <property type="match status" value="1"/>
</dbReference>
<dbReference type="AlphaFoldDB" id="A0AAV1JMX0"/>
<gene>
    <name evidence="24" type="ORF">LNINA_LOCUS8846</name>
</gene>
<comment type="caution">
    <text evidence="24">The sequence shown here is derived from an EMBL/GenBank/DDBJ whole genome shotgun (WGS) entry which is preliminary data.</text>
</comment>
<sequence>MSQFRYCFFAAVICSLCVLGNGDVSAPPTKIIDLPISASTTLSEAGISEVTQSSVSSSESVPSVPSTEAQPSPSPDPKNTTTTSTTTTTTTTTAKPSPAPTPDPKPLPPPEAGKWAFKDNVTNVTCVLIQFAAQLNVTYTKDNSNTTDHFQLNLPKNAMIVDGSCGNGTQSIKLSWPANENSTNSMLLVFQSNETTKWYELKSINVTLAPEVFIDATLKEPVELWHGVEWRSPLATSYRCTPPTHLNMTAEATSVVAKLTLSQLQEEAFRTAKDELFSSARECGGGDIPDAVPIAVGCALGGLTGSLIVRGSVGIEKKSI</sequence>
<dbReference type="Proteomes" id="UP001497472">
    <property type="component" value="Unassembled WGS sequence"/>
</dbReference>
<evidence type="ECO:0000256" key="20">
    <source>
        <dbReference type="PROSITE-ProRule" id="PRU00740"/>
    </source>
</evidence>
<dbReference type="GO" id="GO:0031902">
    <property type="term" value="C:late endosome membrane"/>
    <property type="evidence" value="ECO:0007669"/>
    <property type="project" value="TreeGrafter"/>
</dbReference>
<accession>A0AAV1JMX0</accession>
<evidence type="ECO:0000256" key="1">
    <source>
        <dbReference type="ARBA" id="ARBA00004151"/>
    </source>
</evidence>
<evidence type="ECO:0000256" key="7">
    <source>
        <dbReference type="ARBA" id="ARBA00022729"/>
    </source>
</evidence>
<evidence type="ECO:0000313" key="25">
    <source>
        <dbReference type="Proteomes" id="UP001497472"/>
    </source>
</evidence>
<evidence type="ECO:0000256" key="14">
    <source>
        <dbReference type="ARBA" id="ARBA00023329"/>
    </source>
</evidence>
<feature type="signal peptide" evidence="22">
    <location>
        <begin position="1"/>
        <end position="22"/>
    </location>
</feature>
<dbReference type="Gene3D" id="2.40.160.110">
    <property type="match status" value="1"/>
</dbReference>
<keyword evidence="6 20" id="KW-0812">Transmembrane</keyword>
<evidence type="ECO:0000313" key="24">
    <source>
        <dbReference type="EMBL" id="CAK1549561.1"/>
    </source>
</evidence>
<dbReference type="InterPro" id="IPR048528">
    <property type="entry name" value="Lamp2-like_luminal"/>
</dbReference>
<evidence type="ECO:0000256" key="21">
    <source>
        <dbReference type="SAM" id="MobiDB-lite"/>
    </source>
</evidence>
<comment type="similarity">
    <text evidence="5 20">Belongs to the LAMP family.</text>
</comment>
<evidence type="ECO:0000256" key="9">
    <source>
        <dbReference type="ARBA" id="ARBA00022989"/>
    </source>
</evidence>
<feature type="compositionally biased region" description="Low complexity" evidence="21">
    <location>
        <begin position="49"/>
        <end position="67"/>
    </location>
</feature>
<evidence type="ECO:0000256" key="22">
    <source>
        <dbReference type="SAM" id="SignalP"/>
    </source>
</evidence>
<reference evidence="24 25" key="1">
    <citation type="submission" date="2023-11" db="EMBL/GenBank/DDBJ databases">
        <authorList>
            <person name="Okamura Y."/>
        </authorList>
    </citation>
    <scope>NUCLEOTIDE SEQUENCE [LARGE SCALE GENOMIC DNA]</scope>
</reference>
<keyword evidence="10" id="KW-0770">Synapse</keyword>
<keyword evidence="9" id="KW-1133">Transmembrane helix</keyword>
<proteinExistence type="inferred from homology"/>
<dbReference type="InterPro" id="IPR002000">
    <property type="entry name" value="Lysosome-assoc_membr_glycop"/>
</dbReference>
<comment type="function">
    <text evidence="16">Plays a role in short-term synaptic plasticity in a subset of GABAergic neurons in the brain.</text>
</comment>
<name>A0AAV1JMX0_9NEOP</name>
<dbReference type="PROSITE" id="PS51407">
    <property type="entry name" value="LAMP_3"/>
    <property type="match status" value="1"/>
</dbReference>
<feature type="domain" description="Lysosome-associated membrane glycoprotein 2-like luminal" evidence="23">
    <location>
        <begin position="112"/>
        <end position="257"/>
    </location>
</feature>
<dbReference type="GO" id="GO:0072594">
    <property type="term" value="P:establishment of protein localization to organelle"/>
    <property type="evidence" value="ECO:0007669"/>
    <property type="project" value="TreeGrafter"/>
</dbReference>
<evidence type="ECO:0000256" key="8">
    <source>
        <dbReference type="ARBA" id="ARBA00022753"/>
    </source>
</evidence>
<evidence type="ECO:0000259" key="23">
    <source>
        <dbReference type="Pfam" id="PF01299"/>
    </source>
</evidence>
<keyword evidence="13" id="KW-0966">Cell projection</keyword>
<dbReference type="GO" id="GO:0005886">
    <property type="term" value="C:plasma membrane"/>
    <property type="evidence" value="ECO:0007669"/>
    <property type="project" value="UniProtKB-SubCell"/>
</dbReference>
<evidence type="ECO:0000256" key="16">
    <source>
        <dbReference type="ARBA" id="ARBA00053950"/>
    </source>
</evidence>
<evidence type="ECO:0000256" key="17">
    <source>
        <dbReference type="ARBA" id="ARBA00060492"/>
    </source>
</evidence>
<protein>
    <recommendedName>
        <fullName evidence="18">Lysosome-associated membrane glycoprotein 5</fullName>
    </recommendedName>
    <alternativeName>
        <fullName evidence="19">Lysosome-associated membrane protein 5</fullName>
    </alternativeName>
</protein>
<evidence type="ECO:0000256" key="3">
    <source>
        <dbReference type="ARBA" id="ARBA00004172"/>
    </source>
</evidence>
<evidence type="ECO:0000256" key="6">
    <source>
        <dbReference type="ARBA" id="ARBA00022692"/>
    </source>
</evidence>
<evidence type="ECO:0000256" key="12">
    <source>
        <dbReference type="ARBA" id="ARBA00023180"/>
    </source>
</evidence>
<feature type="compositionally biased region" description="Low complexity" evidence="21">
    <location>
        <begin position="77"/>
        <end position="96"/>
    </location>
</feature>
<evidence type="ECO:0000256" key="15">
    <source>
        <dbReference type="ARBA" id="ARBA00029428"/>
    </source>
</evidence>
<dbReference type="PANTHER" id="PTHR11506">
    <property type="entry name" value="LYSOSOME-ASSOCIATED MEMBRANE GLYCOPROTEIN"/>
    <property type="match status" value="1"/>
</dbReference>
<keyword evidence="12" id="KW-0325">Glycoprotein</keyword>
<keyword evidence="25" id="KW-1185">Reference proteome</keyword>
<evidence type="ECO:0000256" key="10">
    <source>
        <dbReference type="ARBA" id="ARBA00023018"/>
    </source>
</evidence>
<keyword evidence="11 20" id="KW-0472">Membrane</keyword>
<evidence type="ECO:0000256" key="11">
    <source>
        <dbReference type="ARBA" id="ARBA00023136"/>
    </source>
</evidence>
<evidence type="ECO:0000256" key="19">
    <source>
        <dbReference type="ARBA" id="ARBA00076257"/>
    </source>
</evidence>
<evidence type="ECO:0000256" key="2">
    <source>
        <dbReference type="ARBA" id="ARBA00004158"/>
    </source>
</evidence>
<evidence type="ECO:0000256" key="5">
    <source>
        <dbReference type="ARBA" id="ARBA00009644"/>
    </source>
</evidence>
<evidence type="ECO:0000256" key="13">
    <source>
        <dbReference type="ARBA" id="ARBA00023273"/>
    </source>
</evidence>
<dbReference type="EMBL" id="CAVLEF010000040">
    <property type="protein sequence ID" value="CAK1549561.1"/>
    <property type="molecule type" value="Genomic_DNA"/>
</dbReference>